<keyword evidence="2 7" id="KW-0813">Transport</keyword>
<dbReference type="Gene3D" id="1.10.3720.10">
    <property type="entry name" value="MetI-like"/>
    <property type="match status" value="1"/>
</dbReference>
<evidence type="ECO:0000256" key="1">
    <source>
        <dbReference type="ARBA" id="ARBA00004651"/>
    </source>
</evidence>
<feature type="transmembrane region" description="Helical" evidence="7">
    <location>
        <begin position="261"/>
        <end position="282"/>
    </location>
</feature>
<evidence type="ECO:0000313" key="10">
    <source>
        <dbReference type="Proteomes" id="UP001596174"/>
    </source>
</evidence>
<reference evidence="10" key="1">
    <citation type="journal article" date="2019" name="Int. J. Syst. Evol. Microbiol.">
        <title>The Global Catalogue of Microorganisms (GCM) 10K type strain sequencing project: providing services to taxonomists for standard genome sequencing and annotation.</title>
        <authorList>
            <consortium name="The Broad Institute Genomics Platform"/>
            <consortium name="The Broad Institute Genome Sequencing Center for Infectious Disease"/>
            <person name="Wu L."/>
            <person name="Ma J."/>
        </authorList>
    </citation>
    <scope>NUCLEOTIDE SEQUENCE [LARGE SCALE GENOMIC DNA]</scope>
    <source>
        <strain evidence="10">JCM 4816</strain>
    </source>
</reference>
<feature type="domain" description="ABC transmembrane type-1" evidence="8">
    <location>
        <begin position="91"/>
        <end position="282"/>
    </location>
</feature>
<keyword evidence="10" id="KW-1185">Reference proteome</keyword>
<comment type="caution">
    <text evidence="9">The sequence shown here is derived from an EMBL/GenBank/DDBJ whole genome shotgun (WGS) entry which is preliminary data.</text>
</comment>
<organism evidence="9 10">
    <name type="scientific">Streptacidiphilus monticola</name>
    <dbReference type="NCBI Taxonomy" id="2161674"/>
    <lineage>
        <taxon>Bacteria</taxon>
        <taxon>Bacillati</taxon>
        <taxon>Actinomycetota</taxon>
        <taxon>Actinomycetes</taxon>
        <taxon>Kitasatosporales</taxon>
        <taxon>Streptomycetaceae</taxon>
        <taxon>Streptacidiphilus</taxon>
    </lineage>
</organism>
<dbReference type="RefSeq" id="WP_380584244.1">
    <property type="nucleotide sequence ID" value="NZ_JBHSQJ010000069.1"/>
</dbReference>
<feature type="transmembrane region" description="Helical" evidence="7">
    <location>
        <begin position="126"/>
        <end position="147"/>
    </location>
</feature>
<dbReference type="PANTHER" id="PTHR32243">
    <property type="entry name" value="MALTOSE TRANSPORT SYSTEM PERMEASE-RELATED"/>
    <property type="match status" value="1"/>
</dbReference>
<evidence type="ECO:0000256" key="7">
    <source>
        <dbReference type="RuleBase" id="RU363032"/>
    </source>
</evidence>
<gene>
    <name evidence="9" type="ORF">ACFP3V_17045</name>
</gene>
<dbReference type="EMBL" id="JBHSQJ010000069">
    <property type="protein sequence ID" value="MFC5908918.1"/>
    <property type="molecule type" value="Genomic_DNA"/>
</dbReference>
<feature type="transmembrane region" description="Helical" evidence="7">
    <location>
        <begin position="32"/>
        <end position="50"/>
    </location>
</feature>
<dbReference type="InterPro" id="IPR000515">
    <property type="entry name" value="MetI-like"/>
</dbReference>
<dbReference type="Pfam" id="PF00528">
    <property type="entry name" value="BPD_transp_1"/>
    <property type="match status" value="1"/>
</dbReference>
<feature type="transmembrane region" description="Helical" evidence="7">
    <location>
        <begin position="203"/>
        <end position="228"/>
    </location>
</feature>
<feature type="transmembrane region" description="Helical" evidence="7">
    <location>
        <begin position="93"/>
        <end position="114"/>
    </location>
</feature>
<dbReference type="PROSITE" id="PS50928">
    <property type="entry name" value="ABC_TM1"/>
    <property type="match status" value="1"/>
</dbReference>
<evidence type="ECO:0000256" key="3">
    <source>
        <dbReference type="ARBA" id="ARBA00022475"/>
    </source>
</evidence>
<keyword evidence="4 7" id="KW-0812">Transmembrane</keyword>
<comment type="similarity">
    <text evidence="7">Belongs to the binding-protein-dependent transport system permease family.</text>
</comment>
<keyword evidence="5 7" id="KW-1133">Transmembrane helix</keyword>
<evidence type="ECO:0000256" key="6">
    <source>
        <dbReference type="ARBA" id="ARBA00023136"/>
    </source>
</evidence>
<dbReference type="Proteomes" id="UP001596174">
    <property type="component" value="Unassembled WGS sequence"/>
</dbReference>
<feature type="transmembrane region" description="Helical" evidence="7">
    <location>
        <begin position="159"/>
        <end position="182"/>
    </location>
</feature>
<protein>
    <submittedName>
        <fullName evidence="9">Carbohydrate ABC transporter permease</fullName>
    </submittedName>
</protein>
<evidence type="ECO:0000259" key="8">
    <source>
        <dbReference type="PROSITE" id="PS50928"/>
    </source>
</evidence>
<evidence type="ECO:0000256" key="2">
    <source>
        <dbReference type="ARBA" id="ARBA00022448"/>
    </source>
</evidence>
<sequence>MATTTAPAAEPRALATAPAPGPVKKPFTLKKLVLTLTAWVLAVVFLVPYLEMVITALRPPGELRDSSYLPKSFDWSNFWKVWQDTTIGSNVQVTLLVSVGATLLVLLVALPAAYYTARIRFRGRKLFLLLVLVTQMFQPTALRVGLYREFDQLGMLDNVWSLVLANAAFNLAFAVWILSAYIGSIPAELEEAAMIDGTSRVGALFRVTLPLALPGVVTTVIFTFIAAWNEFIMGLTLINTDTKQPLTVGINNMIGAYSVQWNYVFAASVVAIIPVVILFAFIERHVVSGLTAGSVK</sequence>
<keyword evidence="6 7" id="KW-0472">Membrane</keyword>
<dbReference type="SUPFAM" id="SSF161098">
    <property type="entry name" value="MetI-like"/>
    <property type="match status" value="1"/>
</dbReference>
<dbReference type="PANTHER" id="PTHR32243:SF18">
    <property type="entry name" value="INNER MEMBRANE ABC TRANSPORTER PERMEASE PROTEIN YCJP"/>
    <property type="match status" value="1"/>
</dbReference>
<evidence type="ECO:0000313" key="9">
    <source>
        <dbReference type="EMBL" id="MFC5908918.1"/>
    </source>
</evidence>
<dbReference type="InterPro" id="IPR035906">
    <property type="entry name" value="MetI-like_sf"/>
</dbReference>
<dbReference type="CDD" id="cd06261">
    <property type="entry name" value="TM_PBP2"/>
    <property type="match status" value="1"/>
</dbReference>
<proteinExistence type="inferred from homology"/>
<dbReference type="InterPro" id="IPR050901">
    <property type="entry name" value="BP-dep_ABC_trans_perm"/>
</dbReference>
<accession>A0ABW1G4D5</accession>
<evidence type="ECO:0000256" key="5">
    <source>
        <dbReference type="ARBA" id="ARBA00022989"/>
    </source>
</evidence>
<keyword evidence="3" id="KW-1003">Cell membrane</keyword>
<name>A0ABW1G4D5_9ACTN</name>
<comment type="subcellular location">
    <subcellularLocation>
        <location evidence="1 7">Cell membrane</location>
        <topology evidence="1 7">Multi-pass membrane protein</topology>
    </subcellularLocation>
</comment>
<evidence type="ECO:0000256" key="4">
    <source>
        <dbReference type="ARBA" id="ARBA00022692"/>
    </source>
</evidence>